<name>A0ABU0WA21_9GAMM</name>
<proteinExistence type="predicted"/>
<dbReference type="InterPro" id="IPR030395">
    <property type="entry name" value="GP_PDE_dom"/>
</dbReference>
<gene>
    <name evidence="2" type="ORF">RBH19_13455</name>
</gene>
<comment type="caution">
    <text evidence="2">The sequence shown here is derived from an EMBL/GenBank/DDBJ whole genome shotgun (WGS) entry which is preliminary data.</text>
</comment>
<dbReference type="RefSeq" id="WP_306729374.1">
    <property type="nucleotide sequence ID" value="NZ_JAVDDT010000012.1"/>
</dbReference>
<keyword evidence="3" id="KW-1185">Reference proteome</keyword>
<dbReference type="PROSITE" id="PS50007">
    <property type="entry name" value="PIPLC_X_DOMAIN"/>
    <property type="match status" value="1"/>
</dbReference>
<dbReference type="InterPro" id="IPR017946">
    <property type="entry name" value="PLC-like_Pdiesterase_TIM-brl"/>
</dbReference>
<accession>A0ABU0WA21</accession>
<dbReference type="EMBL" id="JAVDDT010000012">
    <property type="protein sequence ID" value="MDQ2070878.1"/>
    <property type="molecule type" value="Genomic_DNA"/>
</dbReference>
<dbReference type="Pfam" id="PF03009">
    <property type="entry name" value="GDPD"/>
    <property type="match status" value="1"/>
</dbReference>
<dbReference type="PANTHER" id="PTHR46211:SF1">
    <property type="entry name" value="GLYCEROPHOSPHODIESTER PHOSPHODIESTERASE, CYTOPLASMIC"/>
    <property type="match status" value="1"/>
</dbReference>
<dbReference type="PANTHER" id="PTHR46211">
    <property type="entry name" value="GLYCEROPHOSPHORYL DIESTER PHOSPHODIESTERASE"/>
    <property type="match status" value="1"/>
</dbReference>
<dbReference type="PROSITE" id="PS51704">
    <property type="entry name" value="GP_PDE"/>
    <property type="match status" value="1"/>
</dbReference>
<evidence type="ECO:0000313" key="2">
    <source>
        <dbReference type="EMBL" id="MDQ2070878.1"/>
    </source>
</evidence>
<sequence>MNATVTSALDWLVAHRGWPAQWPENSLSGMRAVLEAGARFVELDVHLSRDGCPVVVHDEDLRRVSGTRQRVNRLDADALAQVVIGEATRFGDRFPEERLPRLTDMLQLLAEWPEVTVFVELKRASMRRFGRPALIESVLKALKGHANPCVMISFDHTAVEMARSRGAERIGWVFKPWNESARVEAARLKPDYLFVRQDRIPEGERPFWPGSWQWVVYGVNELRLALTLRQRGAHLIETDCLPELARAWMEAEGGERV</sequence>
<dbReference type="Gene3D" id="3.20.20.190">
    <property type="entry name" value="Phosphatidylinositol (PI) phosphodiesterase"/>
    <property type="match status" value="1"/>
</dbReference>
<evidence type="ECO:0000313" key="3">
    <source>
        <dbReference type="Proteomes" id="UP001239019"/>
    </source>
</evidence>
<dbReference type="Proteomes" id="UP001239019">
    <property type="component" value="Unassembled WGS sequence"/>
</dbReference>
<feature type="domain" description="GP-PDE" evidence="1">
    <location>
        <begin position="10"/>
        <end position="248"/>
    </location>
</feature>
<reference evidence="2 3" key="1">
    <citation type="submission" date="2023-08" db="EMBL/GenBank/DDBJ databases">
        <title>Whole-genome sequencing of halo(alkali)philic microorganisms from hypersaline lakes.</title>
        <authorList>
            <person name="Sorokin D.Y."/>
            <person name="Abbas B."/>
            <person name="Merkel A.Y."/>
        </authorList>
    </citation>
    <scope>NUCLEOTIDE SEQUENCE [LARGE SCALE GENOMIC DNA]</scope>
    <source>
        <strain evidence="2 3">AB-CW4</strain>
    </source>
</reference>
<dbReference type="SUPFAM" id="SSF51695">
    <property type="entry name" value="PLC-like phosphodiesterases"/>
    <property type="match status" value="1"/>
</dbReference>
<organism evidence="2 3">
    <name type="scientific">Natronospira bacteriovora</name>
    <dbReference type="NCBI Taxonomy" id="3069753"/>
    <lineage>
        <taxon>Bacteria</taxon>
        <taxon>Pseudomonadati</taxon>
        <taxon>Pseudomonadota</taxon>
        <taxon>Gammaproteobacteria</taxon>
        <taxon>Natronospirales</taxon>
        <taxon>Natronospiraceae</taxon>
        <taxon>Natronospira</taxon>
    </lineage>
</organism>
<evidence type="ECO:0000259" key="1">
    <source>
        <dbReference type="PROSITE" id="PS51704"/>
    </source>
</evidence>
<protein>
    <submittedName>
        <fullName evidence="2">Glycerophosphodiester phosphodiesterase family protein</fullName>
    </submittedName>
</protein>